<evidence type="ECO:0000313" key="2">
    <source>
        <dbReference type="Proteomes" id="UP000001304"/>
    </source>
</evidence>
<proteinExistence type="predicted"/>
<organism evidence="1 2">
    <name type="scientific">Ignisphaera aggregans (strain DSM 17230 / JCM 13409 / AQ1.S1)</name>
    <dbReference type="NCBI Taxonomy" id="583356"/>
    <lineage>
        <taxon>Archaea</taxon>
        <taxon>Thermoproteota</taxon>
        <taxon>Thermoprotei</taxon>
        <taxon>Desulfurococcales</taxon>
        <taxon>Desulfurococcaceae</taxon>
        <taxon>Ignisphaera</taxon>
    </lineage>
</organism>
<sequence length="264" mass="31603">MKLFLDSYYFYSWVRLLLVDIRKRIRRRTIKVESILFFEDLQLRTMSLETFRNKIIHILQHRIINELYIQTVVKRRMKRIDLLDILNRGINDEQIPLIEYLLIADDNGKVNYEDVSGDVIITIDDRIRRRIANLVKFLYPQLSPFKYREYLITKVEKILGIPIERELQPTPLIRDVSELINDIEKNLCSSAEARERCRVVRELKTIRNHSDDVVLTLAIATYTKNRNIPILVIPKLPINYECFHHTIKYIREKENLKNNLIIVE</sequence>
<keyword evidence="2" id="KW-1185">Reference proteome</keyword>
<protein>
    <submittedName>
        <fullName evidence="1">Uncharacterized protein</fullName>
    </submittedName>
</protein>
<dbReference type="EMBL" id="CP002098">
    <property type="protein sequence ID" value="ADM28471.1"/>
    <property type="molecule type" value="Genomic_DNA"/>
</dbReference>
<name>E0SRU0_IGNAA</name>
<dbReference type="AlphaFoldDB" id="E0SRU0"/>
<dbReference type="KEGG" id="iag:Igag_1674"/>
<evidence type="ECO:0000313" key="1">
    <source>
        <dbReference type="EMBL" id="ADM28471.1"/>
    </source>
</evidence>
<dbReference type="HOGENOM" id="CLU_1052148_0_0_2"/>
<dbReference type="Proteomes" id="UP000001304">
    <property type="component" value="Chromosome"/>
</dbReference>
<gene>
    <name evidence="1" type="ordered locus">Igag_1674</name>
</gene>
<accession>E0SRU0</accession>
<reference evidence="1 2" key="1">
    <citation type="journal article" date="2010" name="Stand. Genomic Sci.">
        <title>Complete genome sequence of Ignisphaera aggregans type strain (AQ1.S1).</title>
        <authorList>
            <person name="Goker M."/>
            <person name="Held B."/>
            <person name="Lapidus A."/>
            <person name="Nolan M."/>
            <person name="Spring S."/>
            <person name="Yasawong M."/>
            <person name="Lucas S."/>
            <person name="Glavina Del Rio T."/>
            <person name="Tice H."/>
            <person name="Cheng J.F."/>
            <person name="Goodwin L."/>
            <person name="Tapia R."/>
            <person name="Pitluck S."/>
            <person name="Liolios K."/>
            <person name="Ivanova N."/>
            <person name="Mavromatis K."/>
            <person name="Mikhailova N."/>
            <person name="Pati A."/>
            <person name="Chen A."/>
            <person name="Palaniappan K."/>
            <person name="Brambilla E."/>
            <person name="Land M."/>
            <person name="Hauser L."/>
            <person name="Chang Y.J."/>
            <person name="Jeffries C.D."/>
            <person name="Brettin T."/>
            <person name="Detter J.C."/>
            <person name="Han C."/>
            <person name="Rohde M."/>
            <person name="Sikorski J."/>
            <person name="Woyke T."/>
            <person name="Bristow J."/>
            <person name="Eisen J.A."/>
            <person name="Markowitz V."/>
            <person name="Hugenholtz P."/>
            <person name="Kyrpides N.C."/>
            <person name="Klenk H.P."/>
        </authorList>
    </citation>
    <scope>NUCLEOTIDE SEQUENCE [LARGE SCALE GENOMIC DNA]</scope>
    <source>
        <strain evidence="2">DSM 17230 / JCM 13409 / AQ1.S1</strain>
    </source>
</reference>
<dbReference type="STRING" id="583356.Igag_1674"/>
<dbReference type="BioCyc" id="IAGG583356:GHAH-1661-MONOMER"/>